<reference evidence="8 9" key="1">
    <citation type="submission" date="2021-03" db="EMBL/GenBank/DDBJ databases">
        <title>Genomic Encyclopedia of Type Strains, Phase IV (KMG-IV): sequencing the most valuable type-strain genomes for metagenomic binning, comparative biology and taxonomic classification.</title>
        <authorList>
            <person name="Goeker M."/>
        </authorList>
    </citation>
    <scope>NUCLEOTIDE SEQUENCE [LARGE SCALE GENOMIC DNA]</scope>
    <source>
        <strain evidence="8 9">DSM 14349</strain>
    </source>
</reference>
<accession>A0ABS4FRU2</accession>
<dbReference type="InterPro" id="IPR010998">
    <property type="entry name" value="Integrase_recombinase_N"/>
</dbReference>
<proteinExistence type="inferred from homology"/>
<evidence type="ECO:0000256" key="4">
    <source>
        <dbReference type="ARBA" id="ARBA00023172"/>
    </source>
</evidence>
<protein>
    <submittedName>
        <fullName evidence="8">Integrase</fullName>
    </submittedName>
</protein>
<keyword evidence="2" id="KW-0229">DNA integration</keyword>
<evidence type="ECO:0000256" key="1">
    <source>
        <dbReference type="ARBA" id="ARBA00008857"/>
    </source>
</evidence>
<dbReference type="CDD" id="cd01189">
    <property type="entry name" value="INT_ICEBs1_C_like"/>
    <property type="match status" value="1"/>
</dbReference>
<dbReference type="InterPro" id="IPR028259">
    <property type="entry name" value="AP2-like_int_N"/>
</dbReference>
<evidence type="ECO:0000313" key="8">
    <source>
        <dbReference type="EMBL" id="MBP1905295.1"/>
    </source>
</evidence>
<dbReference type="InterPro" id="IPR050090">
    <property type="entry name" value="Tyrosine_recombinase_XerCD"/>
</dbReference>
<comment type="similarity">
    <text evidence="1">Belongs to the 'phage' integrase family.</text>
</comment>
<dbReference type="PANTHER" id="PTHR30349">
    <property type="entry name" value="PHAGE INTEGRASE-RELATED"/>
    <property type="match status" value="1"/>
</dbReference>
<evidence type="ECO:0000256" key="3">
    <source>
        <dbReference type="ARBA" id="ARBA00023125"/>
    </source>
</evidence>
<comment type="caution">
    <text evidence="8">The sequence shown here is derived from an EMBL/GenBank/DDBJ whole genome shotgun (WGS) entry which is preliminary data.</text>
</comment>
<dbReference type="PROSITE" id="PS51898">
    <property type="entry name" value="TYR_RECOMBINASE"/>
    <property type="match status" value="1"/>
</dbReference>
<dbReference type="InterPro" id="IPR004107">
    <property type="entry name" value="Integrase_SAM-like_N"/>
</dbReference>
<dbReference type="InterPro" id="IPR002104">
    <property type="entry name" value="Integrase_catalytic"/>
</dbReference>
<dbReference type="RefSeq" id="WP_210088922.1">
    <property type="nucleotide sequence ID" value="NZ_JAGGKG010000007.1"/>
</dbReference>
<dbReference type="PANTHER" id="PTHR30349:SF64">
    <property type="entry name" value="PROPHAGE INTEGRASE INTD-RELATED"/>
    <property type="match status" value="1"/>
</dbReference>
<dbReference type="InterPro" id="IPR013762">
    <property type="entry name" value="Integrase-like_cat_sf"/>
</dbReference>
<feature type="domain" description="Tyr recombinase" evidence="6">
    <location>
        <begin position="168"/>
        <end position="374"/>
    </location>
</feature>
<dbReference type="Pfam" id="PF00589">
    <property type="entry name" value="Phage_integrase"/>
    <property type="match status" value="1"/>
</dbReference>
<dbReference type="Pfam" id="PF14657">
    <property type="entry name" value="Arm-DNA-bind_4"/>
    <property type="match status" value="1"/>
</dbReference>
<keyword evidence="3 5" id="KW-0238">DNA-binding</keyword>
<dbReference type="InterPro" id="IPR044068">
    <property type="entry name" value="CB"/>
</dbReference>
<evidence type="ECO:0000256" key="2">
    <source>
        <dbReference type="ARBA" id="ARBA00022908"/>
    </source>
</evidence>
<dbReference type="Proteomes" id="UP001519272">
    <property type="component" value="Unassembled WGS sequence"/>
</dbReference>
<dbReference type="PROSITE" id="PS51900">
    <property type="entry name" value="CB"/>
    <property type="match status" value="1"/>
</dbReference>
<evidence type="ECO:0000259" key="7">
    <source>
        <dbReference type="PROSITE" id="PS51900"/>
    </source>
</evidence>
<dbReference type="Pfam" id="PF14659">
    <property type="entry name" value="Phage_int_SAM_3"/>
    <property type="match status" value="1"/>
</dbReference>
<dbReference type="EMBL" id="JAGGKG010000007">
    <property type="protein sequence ID" value="MBP1905295.1"/>
    <property type="molecule type" value="Genomic_DNA"/>
</dbReference>
<evidence type="ECO:0000313" key="9">
    <source>
        <dbReference type="Proteomes" id="UP001519272"/>
    </source>
</evidence>
<gene>
    <name evidence="8" type="ORF">J2Z32_001923</name>
</gene>
<name>A0ABS4FRU2_9BACL</name>
<evidence type="ECO:0000259" key="6">
    <source>
        <dbReference type="PROSITE" id="PS51898"/>
    </source>
</evidence>
<sequence>MASYRKRANTWEYRITYTDKQSGKRREKTKSGFLTKKEAQLSAAAEELKLEERGFSNNGNEMIKEYILKWLETHKRPSVKFNTYTVQERIVRLNIIPRWGNYKLKEINRNEYQKWINELRNHYSEGTTRRIHSIFSCAINDAIYDFGILVDNPLKKIKIIKDESAESNKIKFFTLDQLNQFLDACKPIKNTKYEHDMKYQTLFTLLARTGLRIGEALALHWDDIDFENSTLRINKTLVYPLNTDPRVTTPKTRSSIRTIKLDKYMIENLKEYKTNQQEVVKLYKYTESQLNLVFFQQDGRWLRTNVVRMYMNAVCARIGLPELSPHALRHSHAVHLLEAGANIKYVADRLGHSTIKTTERYLHITSKIEKDALDLYASYLK</sequence>
<dbReference type="InterPro" id="IPR011010">
    <property type="entry name" value="DNA_brk_join_enz"/>
</dbReference>
<evidence type="ECO:0000256" key="5">
    <source>
        <dbReference type="PROSITE-ProRule" id="PRU01248"/>
    </source>
</evidence>
<dbReference type="SUPFAM" id="SSF56349">
    <property type="entry name" value="DNA breaking-rejoining enzymes"/>
    <property type="match status" value="1"/>
</dbReference>
<dbReference type="Gene3D" id="1.10.150.130">
    <property type="match status" value="1"/>
</dbReference>
<organism evidence="8 9">
    <name type="scientific">Paenibacillus turicensis</name>
    <dbReference type="NCBI Taxonomy" id="160487"/>
    <lineage>
        <taxon>Bacteria</taxon>
        <taxon>Bacillati</taxon>
        <taxon>Bacillota</taxon>
        <taxon>Bacilli</taxon>
        <taxon>Bacillales</taxon>
        <taxon>Paenibacillaceae</taxon>
        <taxon>Paenibacillus</taxon>
    </lineage>
</organism>
<keyword evidence="9" id="KW-1185">Reference proteome</keyword>
<keyword evidence="4" id="KW-0233">DNA recombination</keyword>
<feature type="domain" description="Core-binding (CB)" evidence="7">
    <location>
        <begin position="61"/>
        <end position="143"/>
    </location>
</feature>
<dbReference type="Gene3D" id="1.10.443.10">
    <property type="entry name" value="Intergrase catalytic core"/>
    <property type="match status" value="1"/>
</dbReference>